<evidence type="ECO:0000313" key="4">
    <source>
        <dbReference type="Proteomes" id="UP000655759"/>
    </source>
</evidence>
<proteinExistence type="predicted"/>
<keyword evidence="1" id="KW-1133">Transmembrane helix</keyword>
<comment type="caution">
    <text evidence="3">The sequence shown here is derived from an EMBL/GenBank/DDBJ whole genome shotgun (WGS) entry which is preliminary data.</text>
</comment>
<dbReference type="EMBL" id="CAJNAQ010000005">
    <property type="protein sequence ID" value="CAE6493292.1"/>
    <property type="molecule type" value="Genomic_DNA"/>
</dbReference>
<dbReference type="Pfam" id="PF01022">
    <property type="entry name" value="HTH_5"/>
    <property type="match status" value="1"/>
</dbReference>
<dbReference type="RefSeq" id="WP_205098986.1">
    <property type="nucleotide sequence ID" value="NZ_CAJNAQ010000005.1"/>
</dbReference>
<feature type="domain" description="HTH arsR-type" evidence="2">
    <location>
        <begin position="42"/>
        <end position="82"/>
    </location>
</feature>
<protein>
    <recommendedName>
        <fullName evidence="2">HTH arsR-type domain-containing protein</fullName>
    </recommendedName>
</protein>
<evidence type="ECO:0000259" key="2">
    <source>
        <dbReference type="Pfam" id="PF01022"/>
    </source>
</evidence>
<feature type="transmembrane region" description="Helical" evidence="1">
    <location>
        <begin position="204"/>
        <end position="224"/>
    </location>
</feature>
<evidence type="ECO:0000256" key="1">
    <source>
        <dbReference type="SAM" id="Phobius"/>
    </source>
</evidence>
<evidence type="ECO:0000313" key="3">
    <source>
        <dbReference type="EMBL" id="CAE6493292.1"/>
    </source>
</evidence>
<organism evidence="3 4">
    <name type="scientific">Candidatus Nitrosotenuis uzonensis</name>
    <dbReference type="NCBI Taxonomy" id="1407055"/>
    <lineage>
        <taxon>Archaea</taxon>
        <taxon>Nitrososphaerota</taxon>
        <taxon>Candidatus Nitrosotenuis</taxon>
    </lineage>
</organism>
<dbReference type="Proteomes" id="UP000655759">
    <property type="component" value="Unassembled WGS sequence"/>
</dbReference>
<dbReference type="InterPro" id="IPR036388">
    <property type="entry name" value="WH-like_DNA-bd_sf"/>
</dbReference>
<keyword evidence="1" id="KW-0472">Membrane</keyword>
<dbReference type="InterPro" id="IPR001845">
    <property type="entry name" value="HTH_ArsR_DNA-bd_dom"/>
</dbReference>
<dbReference type="Gene3D" id="1.10.10.10">
    <property type="entry name" value="Winged helix-like DNA-binding domain superfamily/Winged helix DNA-binding domain"/>
    <property type="match status" value="1"/>
</dbReference>
<dbReference type="AlphaFoldDB" id="A0A812EZP8"/>
<keyword evidence="1" id="KW-0812">Transmembrane</keyword>
<name>A0A812EZP8_9ARCH</name>
<sequence>MSTTNSEKSNHVSNVEQFRIYFSDDAKIKSFGEILTSDAGRIILKSLLSDELTANQISQKSGISLQLVKYHLNKMQDLGIVSISKTEKNSKAHDMKFYTATKFAIMILPQSESEKVKQSLVQSLKKFSKITAVMLATAGALLGTHLSQSMMTVKDIPQSVGRVGNLVDPRGIEETLRLARMRVDVAQSGSGFGSGTPVVSADMFWIQVVAFGTIMAGLSAILFWKAKNHSQRLARLE</sequence>
<dbReference type="InterPro" id="IPR036390">
    <property type="entry name" value="WH_DNA-bd_sf"/>
</dbReference>
<accession>A0A812EZP8</accession>
<dbReference type="InterPro" id="IPR011991">
    <property type="entry name" value="ArsR-like_HTH"/>
</dbReference>
<dbReference type="SUPFAM" id="SSF46785">
    <property type="entry name" value="Winged helix' DNA-binding domain"/>
    <property type="match status" value="1"/>
</dbReference>
<dbReference type="CDD" id="cd00090">
    <property type="entry name" value="HTH_ARSR"/>
    <property type="match status" value="1"/>
</dbReference>
<reference evidence="3" key="1">
    <citation type="submission" date="2021-02" db="EMBL/GenBank/DDBJ databases">
        <authorList>
            <person name="Han P."/>
        </authorList>
    </citation>
    <scope>NUCLEOTIDE SEQUENCE</scope>
    <source>
        <strain evidence="3">Candidatus Nitrosotenuis uzonensis 5A</strain>
    </source>
</reference>
<gene>
    <name evidence="3" type="ORF">NUZ5A_50144</name>
</gene>
<feature type="transmembrane region" description="Helical" evidence="1">
    <location>
        <begin position="127"/>
        <end position="146"/>
    </location>
</feature>